<evidence type="ECO:0000313" key="2">
    <source>
        <dbReference type="Proteomes" id="UP001419268"/>
    </source>
</evidence>
<sequence length="57" mass="6390">MDLDISTRISAFMQMQQNKFSTGTNAAIASCHAKWREMMAPNSKGAIKDLNYCHIVL</sequence>
<name>A0AAP0JGS9_9MAGN</name>
<protein>
    <submittedName>
        <fullName evidence="1">Uncharacterized protein</fullName>
    </submittedName>
</protein>
<gene>
    <name evidence="1" type="ORF">Scep_012883</name>
</gene>
<reference evidence="1 2" key="1">
    <citation type="submission" date="2024-01" db="EMBL/GenBank/DDBJ databases">
        <title>Genome assemblies of Stephania.</title>
        <authorList>
            <person name="Yang L."/>
        </authorList>
    </citation>
    <scope>NUCLEOTIDE SEQUENCE [LARGE SCALE GENOMIC DNA]</scope>
    <source>
        <strain evidence="1">JXDWG</strain>
        <tissue evidence="1">Leaf</tissue>
    </source>
</reference>
<dbReference type="EMBL" id="JBBNAG010000005">
    <property type="protein sequence ID" value="KAK9133355.1"/>
    <property type="molecule type" value="Genomic_DNA"/>
</dbReference>
<organism evidence="1 2">
    <name type="scientific">Stephania cephalantha</name>
    <dbReference type="NCBI Taxonomy" id="152367"/>
    <lineage>
        <taxon>Eukaryota</taxon>
        <taxon>Viridiplantae</taxon>
        <taxon>Streptophyta</taxon>
        <taxon>Embryophyta</taxon>
        <taxon>Tracheophyta</taxon>
        <taxon>Spermatophyta</taxon>
        <taxon>Magnoliopsida</taxon>
        <taxon>Ranunculales</taxon>
        <taxon>Menispermaceae</taxon>
        <taxon>Menispermoideae</taxon>
        <taxon>Cissampelideae</taxon>
        <taxon>Stephania</taxon>
    </lineage>
</organism>
<dbReference type="Proteomes" id="UP001419268">
    <property type="component" value="Unassembled WGS sequence"/>
</dbReference>
<proteinExistence type="predicted"/>
<dbReference type="AlphaFoldDB" id="A0AAP0JGS9"/>
<keyword evidence="2" id="KW-1185">Reference proteome</keyword>
<accession>A0AAP0JGS9</accession>
<evidence type="ECO:0000313" key="1">
    <source>
        <dbReference type="EMBL" id="KAK9133355.1"/>
    </source>
</evidence>
<comment type="caution">
    <text evidence="1">The sequence shown here is derived from an EMBL/GenBank/DDBJ whole genome shotgun (WGS) entry which is preliminary data.</text>
</comment>